<proteinExistence type="predicted"/>
<dbReference type="InterPro" id="IPR036388">
    <property type="entry name" value="WH-like_DNA-bd_sf"/>
</dbReference>
<evidence type="ECO:0000256" key="1">
    <source>
        <dbReference type="ARBA" id="ARBA00023015"/>
    </source>
</evidence>
<dbReference type="Pfam" id="PF00392">
    <property type="entry name" value="GntR"/>
    <property type="match status" value="1"/>
</dbReference>
<evidence type="ECO:0000313" key="6">
    <source>
        <dbReference type="Proteomes" id="UP000641137"/>
    </source>
</evidence>
<reference evidence="5" key="1">
    <citation type="journal article" date="2014" name="Int. J. Syst. Evol. Microbiol.">
        <title>Complete genome sequence of Corynebacterium casei LMG S-19264T (=DSM 44701T), isolated from a smear-ripened cheese.</title>
        <authorList>
            <consortium name="US DOE Joint Genome Institute (JGI-PGF)"/>
            <person name="Walter F."/>
            <person name="Albersmeier A."/>
            <person name="Kalinowski J."/>
            <person name="Ruckert C."/>
        </authorList>
    </citation>
    <scope>NUCLEOTIDE SEQUENCE</scope>
    <source>
        <strain evidence="5">KCTC 42097</strain>
    </source>
</reference>
<dbReference type="InterPro" id="IPR000524">
    <property type="entry name" value="Tscrpt_reg_HTH_GntR"/>
</dbReference>
<dbReference type="InterPro" id="IPR028978">
    <property type="entry name" value="Chorismate_lyase_/UTRA_dom_sf"/>
</dbReference>
<dbReference type="AlphaFoldDB" id="A0A8J3DNC7"/>
<dbReference type="SUPFAM" id="SSF64288">
    <property type="entry name" value="Chorismate lyase-like"/>
    <property type="match status" value="1"/>
</dbReference>
<protein>
    <submittedName>
        <fullName evidence="5">GntR family transcriptional regulator</fullName>
    </submittedName>
</protein>
<dbReference type="GO" id="GO:0003677">
    <property type="term" value="F:DNA binding"/>
    <property type="evidence" value="ECO:0007669"/>
    <property type="project" value="UniProtKB-KW"/>
</dbReference>
<keyword evidence="6" id="KW-1185">Reference proteome</keyword>
<keyword evidence="3" id="KW-0804">Transcription</keyword>
<gene>
    <name evidence="5" type="ORF">GCM10010136_11540</name>
</gene>
<comment type="caution">
    <text evidence="5">The sequence shown here is derived from an EMBL/GenBank/DDBJ whole genome shotgun (WGS) entry which is preliminary data.</text>
</comment>
<dbReference type="InterPro" id="IPR036390">
    <property type="entry name" value="WH_DNA-bd_sf"/>
</dbReference>
<dbReference type="FunFam" id="1.10.10.10:FF:000079">
    <property type="entry name" value="GntR family transcriptional regulator"/>
    <property type="match status" value="1"/>
</dbReference>
<dbReference type="SMART" id="SM00345">
    <property type="entry name" value="HTH_GNTR"/>
    <property type="match status" value="1"/>
</dbReference>
<dbReference type="PANTHER" id="PTHR44846">
    <property type="entry name" value="MANNOSYL-D-GLYCERATE TRANSPORT/METABOLISM SYSTEM REPRESSOR MNGR-RELATED"/>
    <property type="match status" value="1"/>
</dbReference>
<dbReference type="InterPro" id="IPR011663">
    <property type="entry name" value="UTRA"/>
</dbReference>
<keyword evidence="1" id="KW-0805">Transcription regulation</keyword>
<dbReference type="PRINTS" id="PR00035">
    <property type="entry name" value="HTHGNTR"/>
</dbReference>
<dbReference type="SUPFAM" id="SSF46785">
    <property type="entry name" value="Winged helix' DNA-binding domain"/>
    <property type="match status" value="1"/>
</dbReference>
<dbReference type="EMBL" id="BMZO01000003">
    <property type="protein sequence ID" value="GHC67465.1"/>
    <property type="molecule type" value="Genomic_DNA"/>
</dbReference>
<dbReference type="CDD" id="cd07377">
    <property type="entry name" value="WHTH_GntR"/>
    <property type="match status" value="1"/>
</dbReference>
<dbReference type="Proteomes" id="UP000641137">
    <property type="component" value="Unassembled WGS sequence"/>
</dbReference>
<dbReference type="GO" id="GO:0045892">
    <property type="term" value="P:negative regulation of DNA-templated transcription"/>
    <property type="evidence" value="ECO:0007669"/>
    <property type="project" value="TreeGrafter"/>
</dbReference>
<dbReference type="Gene3D" id="1.10.10.10">
    <property type="entry name" value="Winged helix-like DNA-binding domain superfamily/Winged helix DNA-binding domain"/>
    <property type="match status" value="1"/>
</dbReference>
<feature type="domain" description="HTH gntR-type" evidence="4">
    <location>
        <begin position="9"/>
        <end position="77"/>
    </location>
</feature>
<keyword evidence="2" id="KW-0238">DNA-binding</keyword>
<dbReference type="PROSITE" id="PS50949">
    <property type="entry name" value="HTH_GNTR"/>
    <property type="match status" value="1"/>
</dbReference>
<accession>A0A8J3DNC7</accession>
<dbReference type="RefSeq" id="WP_189488832.1">
    <property type="nucleotide sequence ID" value="NZ_BMZO01000003.1"/>
</dbReference>
<sequence>MNDMTASPMPRYHQIYLLLRQKIMEGVWPEGTPMPSENELTLAHNVSRITIRSALSRLESEGLIFRRQGAGTFVRPPKPERRSEKLQGLLENLVEMGLRTEVKLLSFTYVAAPADIARHLNLKTGSVVQKSVRIRSSKGVPFSYLTTWVPEDIGHHYRPEDMAERPLLAIFRDIGFPPADAEQTISCKLADNIVAPLLQVELASPLLWVQRDVRSKNGRQIEYIEALYRPDMYEYKINLVHEGDVWSHLDADPAAN</sequence>
<dbReference type="GO" id="GO:0003700">
    <property type="term" value="F:DNA-binding transcription factor activity"/>
    <property type="evidence" value="ECO:0007669"/>
    <property type="project" value="InterPro"/>
</dbReference>
<organism evidence="5 6">
    <name type="scientific">Limoniibacter endophyticus</name>
    <dbReference type="NCBI Taxonomy" id="1565040"/>
    <lineage>
        <taxon>Bacteria</taxon>
        <taxon>Pseudomonadati</taxon>
        <taxon>Pseudomonadota</taxon>
        <taxon>Alphaproteobacteria</taxon>
        <taxon>Hyphomicrobiales</taxon>
        <taxon>Bartonellaceae</taxon>
        <taxon>Limoniibacter</taxon>
    </lineage>
</organism>
<dbReference type="Gene3D" id="3.40.1410.10">
    <property type="entry name" value="Chorismate lyase-like"/>
    <property type="match status" value="1"/>
</dbReference>
<evidence type="ECO:0000256" key="3">
    <source>
        <dbReference type="ARBA" id="ARBA00023163"/>
    </source>
</evidence>
<name>A0A8J3DNC7_9HYPH</name>
<evidence type="ECO:0000259" key="4">
    <source>
        <dbReference type="PROSITE" id="PS50949"/>
    </source>
</evidence>
<dbReference type="SMART" id="SM00866">
    <property type="entry name" value="UTRA"/>
    <property type="match status" value="1"/>
</dbReference>
<reference evidence="5" key="2">
    <citation type="submission" date="2020-09" db="EMBL/GenBank/DDBJ databases">
        <authorList>
            <person name="Sun Q."/>
            <person name="Kim S."/>
        </authorList>
    </citation>
    <scope>NUCLEOTIDE SEQUENCE</scope>
    <source>
        <strain evidence="5">KCTC 42097</strain>
    </source>
</reference>
<dbReference type="Pfam" id="PF07702">
    <property type="entry name" value="UTRA"/>
    <property type="match status" value="1"/>
</dbReference>
<evidence type="ECO:0000256" key="2">
    <source>
        <dbReference type="ARBA" id="ARBA00023125"/>
    </source>
</evidence>
<evidence type="ECO:0000313" key="5">
    <source>
        <dbReference type="EMBL" id="GHC67465.1"/>
    </source>
</evidence>
<dbReference type="PANTHER" id="PTHR44846:SF1">
    <property type="entry name" value="MANNOSYL-D-GLYCERATE TRANSPORT_METABOLISM SYSTEM REPRESSOR MNGR-RELATED"/>
    <property type="match status" value="1"/>
</dbReference>
<dbReference type="InterPro" id="IPR050679">
    <property type="entry name" value="Bact_HTH_transcr_reg"/>
</dbReference>